<dbReference type="eggNOG" id="ENOG502QPYF">
    <property type="taxonomic scope" value="Eukaryota"/>
</dbReference>
<evidence type="ECO:0000313" key="3">
    <source>
        <dbReference type="Proteomes" id="UP000007431"/>
    </source>
</evidence>
<gene>
    <name evidence="2" type="ORF">SCHCODRAFT_10935</name>
</gene>
<evidence type="ECO:0000256" key="1">
    <source>
        <dbReference type="SAM" id="MobiDB-lite"/>
    </source>
</evidence>
<feature type="region of interest" description="Disordered" evidence="1">
    <location>
        <begin position="108"/>
        <end position="127"/>
    </location>
</feature>
<dbReference type="VEuPathDB" id="FungiDB:SCHCODRAFT_02497333"/>
<dbReference type="HOGENOM" id="CLU_1971781_0_0_1"/>
<dbReference type="AlphaFoldDB" id="D8Q369"/>
<dbReference type="EMBL" id="GL377305">
    <property type="protein sequence ID" value="EFI98257.1"/>
    <property type="molecule type" value="Genomic_DNA"/>
</dbReference>
<evidence type="ECO:0000313" key="2">
    <source>
        <dbReference type="EMBL" id="EFI98257.1"/>
    </source>
</evidence>
<organism evidence="3">
    <name type="scientific">Schizophyllum commune (strain H4-8 / FGSC 9210)</name>
    <name type="common">Split gill fungus</name>
    <dbReference type="NCBI Taxonomy" id="578458"/>
    <lineage>
        <taxon>Eukaryota</taxon>
        <taxon>Fungi</taxon>
        <taxon>Dikarya</taxon>
        <taxon>Basidiomycota</taxon>
        <taxon>Agaricomycotina</taxon>
        <taxon>Agaricomycetes</taxon>
        <taxon>Agaricomycetidae</taxon>
        <taxon>Agaricales</taxon>
        <taxon>Schizophyllaceae</taxon>
        <taxon>Schizophyllum</taxon>
    </lineage>
</organism>
<protein>
    <submittedName>
        <fullName evidence="2">Uncharacterized protein</fullName>
    </submittedName>
</protein>
<name>D8Q369_SCHCM</name>
<accession>D8Q369</accession>
<dbReference type="InParanoid" id="D8Q369"/>
<dbReference type="OrthoDB" id="2020070at2759"/>
<dbReference type="Proteomes" id="UP000007431">
    <property type="component" value="Unassembled WGS sequence"/>
</dbReference>
<dbReference type="GeneID" id="9595186"/>
<keyword evidence="3" id="KW-1185">Reference proteome</keyword>
<reference evidence="2 3" key="1">
    <citation type="journal article" date="2010" name="Nat. Biotechnol.">
        <title>Genome sequence of the model mushroom Schizophyllum commune.</title>
        <authorList>
            <person name="Ohm R.A."/>
            <person name="de Jong J.F."/>
            <person name="Lugones L.G."/>
            <person name="Aerts A."/>
            <person name="Kothe E."/>
            <person name="Stajich J.E."/>
            <person name="de Vries R.P."/>
            <person name="Record E."/>
            <person name="Levasseur A."/>
            <person name="Baker S.E."/>
            <person name="Bartholomew K.A."/>
            <person name="Coutinho P.M."/>
            <person name="Erdmann S."/>
            <person name="Fowler T.J."/>
            <person name="Gathman A.C."/>
            <person name="Lombard V."/>
            <person name="Henrissat B."/>
            <person name="Knabe N."/>
            <person name="Kuees U."/>
            <person name="Lilly W.W."/>
            <person name="Lindquist E."/>
            <person name="Lucas S."/>
            <person name="Magnuson J.K."/>
            <person name="Piumi F."/>
            <person name="Raudaskoski M."/>
            <person name="Salamov A."/>
            <person name="Schmutz J."/>
            <person name="Schwarze F.W.M.R."/>
            <person name="vanKuyk P.A."/>
            <person name="Horton J.S."/>
            <person name="Grigoriev I.V."/>
            <person name="Woesten H.A.B."/>
        </authorList>
    </citation>
    <scope>NUCLEOTIDE SEQUENCE [LARGE SCALE GENOMIC DNA]</scope>
    <source>
        <strain evidence="3">H4-8 / FGSC 9210</strain>
    </source>
</reference>
<dbReference type="STRING" id="578458.D8Q369"/>
<dbReference type="KEGG" id="scm:SCHCO_02497333"/>
<dbReference type="RefSeq" id="XP_003033160.1">
    <property type="nucleotide sequence ID" value="XM_003033114.1"/>
</dbReference>
<proteinExistence type="predicted"/>
<sequence length="127" mass="13694">MVYLDGGAMLYPNYAGWESLSTNHLERGSHVKVRSREKREMFQVPLMRTEGGGRGLLAGMPGEGLPGLADLPVLNLTGSLTSLEEIAEVGRARRGELHACWEEGDPGCRIESEGPAKANDTSVSKVL</sequence>